<dbReference type="GO" id="GO:0046933">
    <property type="term" value="F:proton-transporting ATP synthase activity, rotational mechanism"/>
    <property type="evidence" value="ECO:0007669"/>
    <property type="project" value="UniProtKB-UniRule"/>
</dbReference>
<keyword evidence="5 7" id="KW-0472">Membrane</keyword>
<accession>A0A5K7S9B4</accession>
<evidence type="ECO:0000313" key="8">
    <source>
        <dbReference type="EMBL" id="BBE18069.1"/>
    </source>
</evidence>
<evidence type="ECO:0000256" key="2">
    <source>
        <dbReference type="ARBA" id="ARBA00022448"/>
    </source>
</evidence>
<gene>
    <name evidence="7" type="primary">atpH</name>
    <name evidence="8" type="ORF">AQPE_2229</name>
</gene>
<name>A0A5K7S9B4_9BACT</name>
<evidence type="ECO:0000313" key="9">
    <source>
        <dbReference type="Proteomes" id="UP001193389"/>
    </source>
</evidence>
<comment type="subcellular location">
    <subcellularLocation>
        <location evidence="7">Cell membrane</location>
        <topology evidence="7">Peripheral membrane protein</topology>
    </subcellularLocation>
    <subcellularLocation>
        <location evidence="1">Membrane</location>
    </subcellularLocation>
</comment>
<comment type="function">
    <text evidence="7">This protein is part of the stalk that links CF(0) to CF(1). It either transmits conformational changes from CF(0) to CF(1) or is implicated in proton conduction.</text>
</comment>
<dbReference type="GO" id="GO:0005886">
    <property type="term" value="C:plasma membrane"/>
    <property type="evidence" value="ECO:0007669"/>
    <property type="project" value="UniProtKB-SubCell"/>
</dbReference>
<evidence type="ECO:0000256" key="3">
    <source>
        <dbReference type="ARBA" id="ARBA00022781"/>
    </source>
</evidence>
<reference evidence="8" key="1">
    <citation type="journal article" date="2020" name="Int. J. Syst. Evol. Microbiol.">
        <title>Aquipluma nitroreducens gen. nov. sp. nov., a novel facultatively anaerobic bacterium isolated from a freshwater lake.</title>
        <authorList>
            <person name="Watanabe M."/>
            <person name="Kojima H."/>
            <person name="Fukui M."/>
        </authorList>
    </citation>
    <scope>NUCLEOTIDE SEQUENCE</scope>
    <source>
        <strain evidence="8">MeG22</strain>
    </source>
</reference>
<organism evidence="8 9">
    <name type="scientific">Aquipluma nitroreducens</name>
    <dbReference type="NCBI Taxonomy" id="2010828"/>
    <lineage>
        <taxon>Bacteria</taxon>
        <taxon>Pseudomonadati</taxon>
        <taxon>Bacteroidota</taxon>
        <taxon>Bacteroidia</taxon>
        <taxon>Marinilabiliales</taxon>
        <taxon>Prolixibacteraceae</taxon>
        <taxon>Aquipluma</taxon>
    </lineage>
</organism>
<keyword evidence="7" id="KW-0139">CF(1)</keyword>
<keyword evidence="3 7" id="KW-0375">Hydrogen ion transport</keyword>
<proteinExistence type="inferred from homology"/>
<comment type="function">
    <text evidence="7">F(1)F(0) ATP synthase produces ATP from ADP in the presence of a proton or sodium gradient. F-type ATPases consist of two structural domains, F(1) containing the extramembraneous catalytic core and F(0) containing the membrane proton channel, linked together by a central stalk and a peripheral stalk. During catalysis, ATP synthesis in the catalytic domain of F(1) is coupled via a rotary mechanism of the central stalk subunits to proton translocation.</text>
</comment>
<dbReference type="Proteomes" id="UP001193389">
    <property type="component" value="Chromosome"/>
</dbReference>
<dbReference type="HAMAP" id="MF_01416">
    <property type="entry name" value="ATP_synth_delta_bact"/>
    <property type="match status" value="1"/>
</dbReference>
<dbReference type="InterPro" id="IPR000711">
    <property type="entry name" value="ATPase_OSCP/dsu"/>
</dbReference>
<dbReference type="GO" id="GO:0045259">
    <property type="term" value="C:proton-transporting ATP synthase complex"/>
    <property type="evidence" value="ECO:0007669"/>
    <property type="project" value="UniProtKB-KW"/>
</dbReference>
<evidence type="ECO:0000256" key="7">
    <source>
        <dbReference type="HAMAP-Rule" id="MF_01416"/>
    </source>
</evidence>
<dbReference type="Gene3D" id="1.10.520.20">
    <property type="entry name" value="N-terminal domain of the delta subunit of the F1F0-ATP synthase"/>
    <property type="match status" value="1"/>
</dbReference>
<sequence length="182" mass="20676">MDQSKINVRYAKAFFTLAKDKGLTLELRKDAGLISSVCTTSSDFILMLESPVVKTSQKVEAIKRIFDGKINVLSLNFLLLIAENKRENYIPGIFRNLEDLYRQEEGIKSAVLTSAQPISEVLVLQIQKILETDFNAKVELSQKVDDRLLGGFVIRVEDKQYDASLSTQLKKIREQLLHTELK</sequence>
<protein>
    <recommendedName>
        <fullName evidence="7">ATP synthase subunit delta</fullName>
    </recommendedName>
    <alternativeName>
        <fullName evidence="7">ATP synthase F(1) sector subunit delta</fullName>
    </alternativeName>
    <alternativeName>
        <fullName evidence="7">F-type ATPase subunit delta</fullName>
        <shortName evidence="7">F-ATPase subunit delta</shortName>
    </alternativeName>
</protein>
<dbReference type="RefSeq" id="WP_318351004.1">
    <property type="nucleotide sequence ID" value="NZ_AP018694.1"/>
</dbReference>
<dbReference type="AlphaFoldDB" id="A0A5K7S9B4"/>
<keyword evidence="6 7" id="KW-0066">ATP synthesis</keyword>
<dbReference type="PANTHER" id="PTHR11910">
    <property type="entry name" value="ATP SYNTHASE DELTA CHAIN"/>
    <property type="match status" value="1"/>
</dbReference>
<evidence type="ECO:0000256" key="1">
    <source>
        <dbReference type="ARBA" id="ARBA00004370"/>
    </source>
</evidence>
<dbReference type="EMBL" id="AP018694">
    <property type="protein sequence ID" value="BBE18069.1"/>
    <property type="molecule type" value="Genomic_DNA"/>
</dbReference>
<dbReference type="SUPFAM" id="SSF47928">
    <property type="entry name" value="N-terminal domain of the delta subunit of the F1F0-ATP synthase"/>
    <property type="match status" value="1"/>
</dbReference>
<dbReference type="InterPro" id="IPR026015">
    <property type="entry name" value="ATP_synth_OSCP/delta_N_sf"/>
</dbReference>
<comment type="similarity">
    <text evidence="7">Belongs to the ATPase delta chain family.</text>
</comment>
<keyword evidence="4 7" id="KW-0406">Ion transport</keyword>
<keyword evidence="2 7" id="KW-0813">Transport</keyword>
<dbReference type="InterPro" id="IPR020781">
    <property type="entry name" value="ATPase_OSCP/d_CS"/>
</dbReference>
<dbReference type="PRINTS" id="PR00125">
    <property type="entry name" value="ATPASEDELTA"/>
</dbReference>
<keyword evidence="7" id="KW-1003">Cell membrane</keyword>
<keyword evidence="9" id="KW-1185">Reference proteome</keyword>
<dbReference type="PROSITE" id="PS00389">
    <property type="entry name" value="ATPASE_DELTA"/>
    <property type="match status" value="1"/>
</dbReference>
<evidence type="ECO:0000256" key="5">
    <source>
        <dbReference type="ARBA" id="ARBA00023136"/>
    </source>
</evidence>
<dbReference type="NCBIfam" id="TIGR01145">
    <property type="entry name" value="ATP_synt_delta"/>
    <property type="match status" value="1"/>
</dbReference>
<dbReference type="KEGG" id="anf:AQPE_2229"/>
<evidence type="ECO:0000256" key="4">
    <source>
        <dbReference type="ARBA" id="ARBA00023065"/>
    </source>
</evidence>
<dbReference type="Pfam" id="PF00213">
    <property type="entry name" value="OSCP"/>
    <property type="match status" value="1"/>
</dbReference>
<evidence type="ECO:0000256" key="6">
    <source>
        <dbReference type="ARBA" id="ARBA00023310"/>
    </source>
</evidence>